<evidence type="ECO:0000259" key="6">
    <source>
        <dbReference type="Pfam" id="PF04542"/>
    </source>
</evidence>
<evidence type="ECO:0000256" key="4">
    <source>
        <dbReference type="ARBA" id="ARBA00023125"/>
    </source>
</evidence>
<keyword evidence="9" id="KW-1185">Reference proteome</keyword>
<dbReference type="InterPro" id="IPR014284">
    <property type="entry name" value="RNA_pol_sigma-70_dom"/>
</dbReference>
<dbReference type="PANTHER" id="PTHR43133:SF62">
    <property type="entry name" value="RNA POLYMERASE SIGMA FACTOR SIGZ"/>
    <property type="match status" value="1"/>
</dbReference>
<dbReference type="Pfam" id="PF04545">
    <property type="entry name" value="Sigma70_r4"/>
    <property type="match status" value="1"/>
</dbReference>
<dbReference type="Pfam" id="PF04542">
    <property type="entry name" value="Sigma70_r2"/>
    <property type="match status" value="1"/>
</dbReference>
<organism evidence="8 9">
    <name type="scientific">Leptolyngbya cf. ectocarpi LEGE 11479</name>
    <dbReference type="NCBI Taxonomy" id="1828722"/>
    <lineage>
        <taxon>Bacteria</taxon>
        <taxon>Bacillati</taxon>
        <taxon>Cyanobacteriota</taxon>
        <taxon>Cyanophyceae</taxon>
        <taxon>Leptolyngbyales</taxon>
        <taxon>Leptolyngbyaceae</taxon>
        <taxon>Leptolyngbya group</taxon>
        <taxon>Leptolyngbya</taxon>
    </lineage>
</organism>
<proteinExistence type="inferred from homology"/>
<feature type="domain" description="RNA polymerase sigma-70 region 2" evidence="6">
    <location>
        <begin position="34"/>
        <end position="100"/>
    </location>
</feature>
<keyword evidence="3" id="KW-0731">Sigma factor</keyword>
<evidence type="ECO:0000256" key="1">
    <source>
        <dbReference type="ARBA" id="ARBA00010641"/>
    </source>
</evidence>
<protein>
    <submittedName>
        <fullName evidence="8">Sigma-70 family RNA polymerase sigma factor</fullName>
    </submittedName>
</protein>
<dbReference type="GO" id="GO:0006352">
    <property type="term" value="P:DNA-templated transcription initiation"/>
    <property type="evidence" value="ECO:0007669"/>
    <property type="project" value="InterPro"/>
</dbReference>
<dbReference type="InterPro" id="IPR013325">
    <property type="entry name" value="RNA_pol_sigma_r2"/>
</dbReference>
<comment type="similarity">
    <text evidence="1">Belongs to the sigma-70 factor family. ECF subfamily.</text>
</comment>
<dbReference type="Proteomes" id="UP000615026">
    <property type="component" value="Unassembled WGS sequence"/>
</dbReference>
<dbReference type="NCBIfam" id="NF009172">
    <property type="entry name" value="PRK12519.1"/>
    <property type="match status" value="1"/>
</dbReference>
<reference evidence="8" key="1">
    <citation type="submission" date="2020-10" db="EMBL/GenBank/DDBJ databases">
        <authorList>
            <person name="Castelo-Branco R."/>
            <person name="Eusebio N."/>
            <person name="Adriana R."/>
            <person name="Vieira A."/>
            <person name="Brugerolle De Fraissinette N."/>
            <person name="Rezende De Castro R."/>
            <person name="Schneider M.P."/>
            <person name="Vasconcelos V."/>
            <person name="Leao P.N."/>
        </authorList>
    </citation>
    <scope>NUCLEOTIDE SEQUENCE</scope>
    <source>
        <strain evidence="8">LEGE 11479</strain>
    </source>
</reference>
<evidence type="ECO:0000256" key="5">
    <source>
        <dbReference type="ARBA" id="ARBA00023163"/>
    </source>
</evidence>
<sequence>MDFEDSTPRKYVELTDTQLWLESIRGSSKALGKLYARHAGLVYGIAFNILKNAEEAEDLTHDIFFHLVKGATYDPARGSLRTYVAMLTRSRAIDQARSRQAMQRSIQRLQRSHASNMSSPPLADVTQQEQQQHVQAALSQLSDSQRQVLQLAYYEGLTQAKIAEKLATPLGTVKTRARRGLLKLQQILKSQLD</sequence>
<dbReference type="CDD" id="cd06171">
    <property type="entry name" value="Sigma70_r4"/>
    <property type="match status" value="1"/>
</dbReference>
<dbReference type="AlphaFoldDB" id="A0A928X358"/>
<dbReference type="SUPFAM" id="SSF88946">
    <property type="entry name" value="Sigma2 domain of RNA polymerase sigma factors"/>
    <property type="match status" value="1"/>
</dbReference>
<comment type="caution">
    <text evidence="8">The sequence shown here is derived from an EMBL/GenBank/DDBJ whole genome shotgun (WGS) entry which is preliminary data.</text>
</comment>
<feature type="domain" description="RNA polymerase sigma-70 region 4" evidence="7">
    <location>
        <begin position="137"/>
        <end position="185"/>
    </location>
</feature>
<evidence type="ECO:0000256" key="3">
    <source>
        <dbReference type="ARBA" id="ARBA00023082"/>
    </source>
</evidence>
<accession>A0A928X358</accession>
<dbReference type="InterPro" id="IPR036388">
    <property type="entry name" value="WH-like_DNA-bd_sf"/>
</dbReference>
<evidence type="ECO:0000313" key="8">
    <source>
        <dbReference type="EMBL" id="MBE9066496.1"/>
    </source>
</evidence>
<evidence type="ECO:0000256" key="2">
    <source>
        <dbReference type="ARBA" id="ARBA00023015"/>
    </source>
</evidence>
<dbReference type="NCBIfam" id="TIGR02937">
    <property type="entry name" value="sigma70-ECF"/>
    <property type="match status" value="1"/>
</dbReference>
<dbReference type="SUPFAM" id="SSF88659">
    <property type="entry name" value="Sigma3 and sigma4 domains of RNA polymerase sigma factors"/>
    <property type="match status" value="1"/>
</dbReference>
<evidence type="ECO:0000313" key="9">
    <source>
        <dbReference type="Proteomes" id="UP000615026"/>
    </source>
</evidence>
<keyword evidence="4" id="KW-0238">DNA-binding</keyword>
<dbReference type="InterPro" id="IPR007630">
    <property type="entry name" value="RNA_pol_sigma70_r4"/>
</dbReference>
<evidence type="ECO:0000259" key="7">
    <source>
        <dbReference type="Pfam" id="PF04545"/>
    </source>
</evidence>
<dbReference type="RefSeq" id="WP_193992288.1">
    <property type="nucleotide sequence ID" value="NZ_JADEXP010000045.1"/>
</dbReference>
<keyword evidence="5" id="KW-0804">Transcription</keyword>
<dbReference type="Gene3D" id="1.10.10.10">
    <property type="entry name" value="Winged helix-like DNA-binding domain superfamily/Winged helix DNA-binding domain"/>
    <property type="match status" value="1"/>
</dbReference>
<dbReference type="Gene3D" id="1.10.1740.10">
    <property type="match status" value="1"/>
</dbReference>
<name>A0A928X358_LEPEC</name>
<dbReference type="GO" id="GO:0016987">
    <property type="term" value="F:sigma factor activity"/>
    <property type="evidence" value="ECO:0007669"/>
    <property type="project" value="UniProtKB-KW"/>
</dbReference>
<dbReference type="InterPro" id="IPR013324">
    <property type="entry name" value="RNA_pol_sigma_r3/r4-like"/>
</dbReference>
<dbReference type="PANTHER" id="PTHR43133">
    <property type="entry name" value="RNA POLYMERASE ECF-TYPE SIGMA FACTO"/>
    <property type="match status" value="1"/>
</dbReference>
<dbReference type="GO" id="GO:0003677">
    <property type="term" value="F:DNA binding"/>
    <property type="evidence" value="ECO:0007669"/>
    <property type="project" value="UniProtKB-KW"/>
</dbReference>
<dbReference type="InterPro" id="IPR007627">
    <property type="entry name" value="RNA_pol_sigma70_r2"/>
</dbReference>
<dbReference type="EMBL" id="JADEXP010000045">
    <property type="protein sequence ID" value="MBE9066496.1"/>
    <property type="molecule type" value="Genomic_DNA"/>
</dbReference>
<dbReference type="InterPro" id="IPR039425">
    <property type="entry name" value="RNA_pol_sigma-70-like"/>
</dbReference>
<keyword evidence="2" id="KW-0805">Transcription regulation</keyword>
<gene>
    <name evidence="8" type="ORF">IQ260_07505</name>
</gene>